<dbReference type="InterPro" id="IPR037176">
    <property type="entry name" value="Osmotin/thaumatin-like_sf"/>
</dbReference>
<dbReference type="PROSITE" id="PS51367">
    <property type="entry name" value="THAUMATIN_2"/>
    <property type="match status" value="1"/>
</dbReference>
<protein>
    <submittedName>
        <fullName evidence="1">Uncharacterized protein</fullName>
    </submittedName>
</protein>
<proteinExistence type="predicted"/>
<dbReference type="RefSeq" id="WP_271930383.1">
    <property type="nucleotide sequence ID" value="NZ_JAQNDO010000001.1"/>
</dbReference>
<dbReference type="SUPFAM" id="SSF49870">
    <property type="entry name" value="Osmotin, thaumatin-like protein"/>
    <property type="match status" value="1"/>
</dbReference>
<organism evidence="1 2">
    <name type="scientific">Polyangium mundeleinium</name>
    <dbReference type="NCBI Taxonomy" id="2995306"/>
    <lineage>
        <taxon>Bacteria</taxon>
        <taxon>Pseudomonadati</taxon>
        <taxon>Myxococcota</taxon>
        <taxon>Polyangia</taxon>
        <taxon>Polyangiales</taxon>
        <taxon>Polyangiaceae</taxon>
        <taxon>Polyangium</taxon>
    </lineage>
</organism>
<sequence>MQRSREGVGQCTEIAKNMAGGDDPGLVYCKGNACACNPFFELGPGEQHEIVLPNDAGFPSGTGWLATGCNPYGNGCEVGNEAAKNSTFEFTYDNPGQGSLYYDISAVNAWTTASSVGMKSCGGGAPDPNNIFWCRGTGCRFDVNTQCPDGSDAFAPAPAGCKECPTMIDGNGKKVIAGSCGTCPDGDSANRIPTGTVFNAGNIGGPEWTWNGAPDFAVGFGHDEGVHANRRSTCGPAGCTDAEPGKANTCLGGCDLCTATQKVGAGDDACLKYCCPDSVHTYNGFTYRYDSAGCTALGVQAGTDYSPAVKGACPYVYTFGYEDHSSTFLCTTSASLLIQACPDPVDFPSKITP</sequence>
<dbReference type="Proteomes" id="UP001221411">
    <property type="component" value="Unassembled WGS sequence"/>
</dbReference>
<name>A0ABT5F755_9BACT</name>
<keyword evidence="2" id="KW-1185">Reference proteome</keyword>
<gene>
    <name evidence="1" type="ORF">POL67_51840</name>
</gene>
<dbReference type="Gene3D" id="2.60.110.10">
    <property type="entry name" value="Thaumatin"/>
    <property type="match status" value="2"/>
</dbReference>
<reference evidence="1 2" key="1">
    <citation type="submission" date="2022-11" db="EMBL/GenBank/DDBJ databases">
        <title>Minimal conservation of predation-associated metabolite biosynthetic gene clusters underscores biosynthetic potential of Myxococcota including descriptions for ten novel species: Archangium lansinium sp. nov., Myxococcus landrumus sp. nov., Nannocystis bai.</title>
        <authorList>
            <person name="Ahearne A."/>
            <person name="Stevens C."/>
            <person name="Dowd S."/>
        </authorList>
    </citation>
    <scope>NUCLEOTIDE SEQUENCE [LARGE SCALE GENOMIC DNA]</scope>
    <source>
        <strain evidence="1 2">RJM3</strain>
    </source>
</reference>
<evidence type="ECO:0000313" key="1">
    <source>
        <dbReference type="EMBL" id="MDC0749925.1"/>
    </source>
</evidence>
<dbReference type="InterPro" id="IPR001938">
    <property type="entry name" value="Thaumatin"/>
</dbReference>
<evidence type="ECO:0000313" key="2">
    <source>
        <dbReference type="Proteomes" id="UP001221411"/>
    </source>
</evidence>
<dbReference type="EMBL" id="JAQNDO010000001">
    <property type="protein sequence ID" value="MDC0749925.1"/>
    <property type="molecule type" value="Genomic_DNA"/>
</dbReference>
<comment type="caution">
    <text evidence="1">The sequence shown here is derived from an EMBL/GenBank/DDBJ whole genome shotgun (WGS) entry which is preliminary data.</text>
</comment>
<accession>A0ABT5F755</accession>